<evidence type="ECO:0000313" key="12">
    <source>
        <dbReference type="Proteomes" id="UP000541444"/>
    </source>
</evidence>
<keyword evidence="4 8" id="KW-1003">Cell membrane</keyword>
<dbReference type="EMBL" id="JACGCM010000140">
    <property type="protein sequence ID" value="KAF6175856.1"/>
    <property type="molecule type" value="Genomic_DNA"/>
</dbReference>
<comment type="subunit">
    <text evidence="3 8">Homodimer and heterodimers.</text>
</comment>
<feature type="region of interest" description="Disordered" evidence="9">
    <location>
        <begin position="1"/>
        <end position="101"/>
    </location>
</feature>
<protein>
    <recommendedName>
        <fullName evidence="8">CASP-like protein</fullName>
    </recommendedName>
</protein>
<dbReference type="PANTHER" id="PTHR33573:SF50">
    <property type="entry name" value="CASP-LIKE PROTEIN 4A3"/>
    <property type="match status" value="1"/>
</dbReference>
<dbReference type="Pfam" id="PF04535">
    <property type="entry name" value="CASP_dom"/>
    <property type="match status" value="1"/>
</dbReference>
<feature type="region of interest" description="Disordered" evidence="9">
    <location>
        <begin position="132"/>
        <end position="153"/>
    </location>
</feature>
<feature type="compositionally biased region" description="Basic and acidic residues" evidence="9">
    <location>
        <begin position="134"/>
        <end position="145"/>
    </location>
</feature>
<reference evidence="11 12" key="1">
    <citation type="journal article" date="2020" name="IScience">
        <title>Genome Sequencing of the Endangered Kingdonia uniflora (Circaeasteraceae, Ranunculales) Reveals Potential Mechanisms of Evolutionary Specialization.</title>
        <authorList>
            <person name="Sun Y."/>
            <person name="Deng T."/>
            <person name="Zhang A."/>
            <person name="Moore M.J."/>
            <person name="Landis J.B."/>
            <person name="Lin N."/>
            <person name="Zhang H."/>
            <person name="Zhang X."/>
            <person name="Huang J."/>
            <person name="Zhang X."/>
            <person name="Sun H."/>
            <person name="Wang H."/>
        </authorList>
    </citation>
    <scope>NUCLEOTIDE SEQUENCE [LARGE SCALE GENOMIC DNA]</scope>
    <source>
        <strain evidence="11">TB1705</strain>
        <tissue evidence="11">Leaf</tissue>
    </source>
</reference>
<dbReference type="AlphaFoldDB" id="A0A7J7P8V9"/>
<gene>
    <name evidence="11" type="ORF">GIB67_003344</name>
</gene>
<comment type="caution">
    <text evidence="11">The sequence shown here is derived from an EMBL/GenBank/DDBJ whole genome shotgun (WGS) entry which is preliminary data.</text>
</comment>
<feature type="domain" description="Casparian strip membrane protein" evidence="10">
    <location>
        <begin position="163"/>
        <end position="206"/>
    </location>
</feature>
<evidence type="ECO:0000256" key="7">
    <source>
        <dbReference type="ARBA" id="ARBA00023136"/>
    </source>
</evidence>
<dbReference type="OrthoDB" id="672180at2759"/>
<comment type="subcellular location">
    <subcellularLocation>
        <location evidence="1 8">Cell membrane</location>
        <topology evidence="1 8">Multi-pass membrane protein</topology>
    </subcellularLocation>
</comment>
<accession>A0A7J7P8V9</accession>
<evidence type="ECO:0000259" key="10">
    <source>
        <dbReference type="Pfam" id="PF04535"/>
    </source>
</evidence>
<keyword evidence="7" id="KW-0472">Membrane</keyword>
<dbReference type="Proteomes" id="UP000541444">
    <property type="component" value="Unassembled WGS sequence"/>
</dbReference>
<keyword evidence="5" id="KW-0812">Transmembrane</keyword>
<keyword evidence="6" id="KW-1133">Transmembrane helix</keyword>
<feature type="compositionally biased region" description="Pro residues" evidence="9">
    <location>
        <begin position="76"/>
        <end position="87"/>
    </location>
</feature>
<evidence type="ECO:0000256" key="1">
    <source>
        <dbReference type="ARBA" id="ARBA00004651"/>
    </source>
</evidence>
<evidence type="ECO:0000256" key="8">
    <source>
        <dbReference type="RuleBase" id="RU361233"/>
    </source>
</evidence>
<feature type="compositionally biased region" description="Low complexity" evidence="9">
    <location>
        <begin position="8"/>
        <end position="22"/>
    </location>
</feature>
<evidence type="ECO:0000256" key="5">
    <source>
        <dbReference type="ARBA" id="ARBA00022692"/>
    </source>
</evidence>
<evidence type="ECO:0000256" key="6">
    <source>
        <dbReference type="ARBA" id="ARBA00022989"/>
    </source>
</evidence>
<evidence type="ECO:0000256" key="3">
    <source>
        <dbReference type="ARBA" id="ARBA00011489"/>
    </source>
</evidence>
<dbReference type="GO" id="GO:0005886">
    <property type="term" value="C:plasma membrane"/>
    <property type="evidence" value="ECO:0007669"/>
    <property type="project" value="UniProtKB-SubCell"/>
</dbReference>
<dbReference type="PANTHER" id="PTHR33573">
    <property type="entry name" value="CASP-LIKE PROTEIN 4A4"/>
    <property type="match status" value="1"/>
</dbReference>
<name>A0A7J7P8V9_9MAGN</name>
<dbReference type="InterPro" id="IPR006702">
    <property type="entry name" value="CASP_dom"/>
</dbReference>
<comment type="similarity">
    <text evidence="2 8">Belongs to the Casparian strip membrane proteins (CASP) family.</text>
</comment>
<proteinExistence type="inferred from homology"/>
<evidence type="ECO:0000313" key="11">
    <source>
        <dbReference type="EMBL" id="KAF6175856.1"/>
    </source>
</evidence>
<sequence>MDKEESITTNTTNTTTTTTNNTSDSDSQMESSPLRFHPTPPIPTSLPQTPLRNPPQKPISMAIVATDQAPIWLSPPQSPPPPPPPLENKPTPQREPVPAERLQVNPLSPVIVVNRLIREELAAVGKIDGVVGGGRDRGVEEERGSGGRRVKTGCSRDRKEGMVNRAALSFRVLEVVFCLISFSVMAADKTQGWAGDSFNRYKEYRSTEAVLFLFEDDKKWWLKRFRA</sequence>
<evidence type="ECO:0000256" key="9">
    <source>
        <dbReference type="SAM" id="MobiDB-lite"/>
    </source>
</evidence>
<evidence type="ECO:0000256" key="4">
    <source>
        <dbReference type="ARBA" id="ARBA00022475"/>
    </source>
</evidence>
<evidence type="ECO:0000256" key="2">
    <source>
        <dbReference type="ARBA" id="ARBA00007651"/>
    </source>
</evidence>
<organism evidence="11 12">
    <name type="scientific">Kingdonia uniflora</name>
    <dbReference type="NCBI Taxonomy" id="39325"/>
    <lineage>
        <taxon>Eukaryota</taxon>
        <taxon>Viridiplantae</taxon>
        <taxon>Streptophyta</taxon>
        <taxon>Embryophyta</taxon>
        <taxon>Tracheophyta</taxon>
        <taxon>Spermatophyta</taxon>
        <taxon>Magnoliopsida</taxon>
        <taxon>Ranunculales</taxon>
        <taxon>Circaeasteraceae</taxon>
        <taxon>Kingdonia</taxon>
    </lineage>
</organism>
<keyword evidence="12" id="KW-1185">Reference proteome</keyword>